<organism evidence="3 4">
    <name type="scientific">Brevibacillus laterosporus</name>
    <name type="common">Bacillus laterosporus</name>
    <dbReference type="NCBI Taxonomy" id="1465"/>
    <lineage>
        <taxon>Bacteria</taxon>
        <taxon>Bacillati</taxon>
        <taxon>Bacillota</taxon>
        <taxon>Bacilli</taxon>
        <taxon>Bacillales</taxon>
        <taxon>Paenibacillaceae</taxon>
        <taxon>Brevibacillus</taxon>
    </lineage>
</organism>
<dbReference type="Gene3D" id="3.40.50.450">
    <property type="match status" value="1"/>
</dbReference>
<dbReference type="SUPFAM" id="SSF102405">
    <property type="entry name" value="MCP/YpsA-like"/>
    <property type="match status" value="1"/>
</dbReference>
<dbReference type="NCBIfam" id="TIGR00732">
    <property type="entry name" value="dprA"/>
    <property type="match status" value="1"/>
</dbReference>
<dbReference type="Pfam" id="PF02481">
    <property type="entry name" value="DNA_processg_A"/>
    <property type="match status" value="1"/>
</dbReference>
<proteinExistence type="inferred from homology"/>
<dbReference type="PANTHER" id="PTHR43022:SF1">
    <property type="entry name" value="PROTEIN SMF"/>
    <property type="match status" value="1"/>
</dbReference>
<dbReference type="Proteomes" id="UP000319432">
    <property type="component" value="Chromosome"/>
</dbReference>
<accession>A0A518VDE1</accession>
<comment type="similarity">
    <text evidence="1">Belongs to the DprA/Smf family.</text>
</comment>
<evidence type="ECO:0000313" key="3">
    <source>
        <dbReference type="EMBL" id="QDX95011.1"/>
    </source>
</evidence>
<dbReference type="AlphaFoldDB" id="A0A518VDE1"/>
<dbReference type="PANTHER" id="PTHR43022">
    <property type="entry name" value="PROTEIN SMF"/>
    <property type="match status" value="1"/>
</dbReference>
<dbReference type="GO" id="GO:0009294">
    <property type="term" value="P:DNA-mediated transformation"/>
    <property type="evidence" value="ECO:0007669"/>
    <property type="project" value="InterPro"/>
</dbReference>
<gene>
    <name evidence="3" type="primary">dprA</name>
    <name evidence="3" type="ORF">EEL30_23595</name>
</gene>
<dbReference type="InterPro" id="IPR057666">
    <property type="entry name" value="DrpA_SLOG"/>
</dbReference>
<dbReference type="EMBL" id="CP033464">
    <property type="protein sequence ID" value="QDX95011.1"/>
    <property type="molecule type" value="Genomic_DNA"/>
</dbReference>
<evidence type="ECO:0000259" key="2">
    <source>
        <dbReference type="Pfam" id="PF02481"/>
    </source>
</evidence>
<feature type="domain" description="Smf/DprA SLOG" evidence="2">
    <location>
        <begin position="72"/>
        <end position="281"/>
    </location>
</feature>
<protein>
    <submittedName>
        <fullName evidence="3">DNA-protecting protein DprA</fullName>
    </submittedName>
</protein>
<sequence>MKELEERDWIYTLSRCSGVGRKTLWAIYEEKGSFEPPYNLQWLGKRGVGSFTTITARQVYEDQLERQRKGIQFITYWDQEYPDYLREIPDPPILLYYRGNLELLRKISIGVVGTRNPSTYGRDVCKMLVGSLAKSGMVIVSGVAKGIDTIAHQTALHLQVETIGVLGNGLDRIYPAQNRLLYTQIAQHGLLLSEYSEGMAPRTGFFPERNRIISGLCWGTLVVEAAAKSGSLITARCALEQNREVFTVPGSIFSKGSAGTHYLMKEGAKLVSSLEDIIEELPHHLQASLKKKCINTEIIQLSAGEKALLACMQENSLHIDEMMLRIPRDWRKDFHAILLLLVGKGLLEEEAGQFYRRRESAEGKY</sequence>
<dbReference type="OrthoDB" id="9785707at2"/>
<reference evidence="3 4" key="1">
    <citation type="submission" date="2018-11" db="EMBL/GenBank/DDBJ databases">
        <title>Phylogenetic determinants of toxin gene distribution in genomes of Brevibacillus laterosporus.</title>
        <authorList>
            <person name="Glare T.R."/>
            <person name="Durrant A."/>
            <person name="Berry C."/>
            <person name="Palma L."/>
            <person name="Ormskirk M."/>
            <person name="Cox M.O."/>
        </authorList>
    </citation>
    <scope>NUCLEOTIDE SEQUENCE [LARGE SCALE GENOMIC DNA]</scope>
    <source>
        <strain evidence="3 4">1821L</strain>
    </source>
</reference>
<keyword evidence="4" id="KW-1185">Reference proteome</keyword>
<dbReference type="InterPro" id="IPR003488">
    <property type="entry name" value="DprA"/>
</dbReference>
<evidence type="ECO:0000256" key="1">
    <source>
        <dbReference type="ARBA" id="ARBA00006525"/>
    </source>
</evidence>
<evidence type="ECO:0000313" key="4">
    <source>
        <dbReference type="Proteomes" id="UP000319432"/>
    </source>
</evidence>
<name>A0A518VDE1_BRELA</name>